<reference evidence="12" key="1">
    <citation type="journal article" date="2019" name="Int. J. Syst. Evol. Microbiol.">
        <title>The Global Catalogue of Microorganisms (GCM) 10K type strain sequencing project: providing services to taxonomists for standard genome sequencing and annotation.</title>
        <authorList>
            <consortium name="The Broad Institute Genomics Platform"/>
            <consortium name="The Broad Institute Genome Sequencing Center for Infectious Disease"/>
            <person name="Wu L."/>
            <person name="Ma J."/>
        </authorList>
    </citation>
    <scope>NUCLEOTIDE SEQUENCE [LARGE SCALE GENOMIC DNA]</scope>
    <source>
        <strain evidence="12">JCM 17551</strain>
    </source>
</reference>
<feature type="transmembrane region" description="Helical" evidence="9">
    <location>
        <begin position="213"/>
        <end position="235"/>
    </location>
</feature>
<dbReference type="PANTHER" id="PTHR38686">
    <property type="entry name" value="APOLIPOPROTEIN N-ACYLTRANSFERASE"/>
    <property type="match status" value="1"/>
</dbReference>
<feature type="transmembrane region" description="Helical" evidence="9">
    <location>
        <begin position="75"/>
        <end position="92"/>
    </location>
</feature>
<evidence type="ECO:0000256" key="3">
    <source>
        <dbReference type="ARBA" id="ARBA00022475"/>
    </source>
</evidence>
<sequence length="535" mass="60105">MVLKNLNMDLSWKGLASQLIASNANGFKLAIAFCLGLTLPLSFAPFDYWPVAILSLIGFQALVTGLPAKAGFKVGWSYGFGVFAAGASWVYVSIHEYGFAPVPLALLLTFLFTFLLGLFFALQTYTFNRWFDFSDYRNLLTFPAIWILFEWFRSWFLTGFPWLYLGYGHIETWLAGWAPVFGVFGIGFITVLTASSLLLCIKSAIQNPSVKKQGLPLLVCLLLWGSGLLLTNVQWTTSKEEISVTLMQGNIPQEKKWLNEYRPVSLKTYRELNRNVHSDLIIWPETAIPYFKHQVPDWLEETEQLLQPDQGLITGIPYLRPDSKRSNPILHNSIIGMGQATGMYHKQKLVPFGEYVPMQDILRGLIQFFNLPMSNFRPGPAHQEPIKFRDSLFWPAICYEIAYPSFIAENIGNDHPSNVILTISNDAWFGDSLGPKQHLQLAQMRALENSRYVLRATNTGLTAVINEKGIIENDMPAFIAGGLSARIAPQQGLTPYSQWTDKPILALVLLSLLAAKLLGRVPSSINNQQTNQLQS</sequence>
<evidence type="ECO:0000259" key="10">
    <source>
        <dbReference type="PROSITE" id="PS50263"/>
    </source>
</evidence>
<feature type="domain" description="CN hydrolase" evidence="10">
    <location>
        <begin position="247"/>
        <end position="489"/>
    </location>
</feature>
<dbReference type="InterPro" id="IPR045378">
    <property type="entry name" value="LNT_N"/>
</dbReference>
<proteinExistence type="inferred from homology"/>
<evidence type="ECO:0000313" key="12">
    <source>
        <dbReference type="Proteomes" id="UP001501565"/>
    </source>
</evidence>
<evidence type="ECO:0000256" key="6">
    <source>
        <dbReference type="ARBA" id="ARBA00022989"/>
    </source>
</evidence>
<dbReference type="Pfam" id="PF00795">
    <property type="entry name" value="CN_hydrolase"/>
    <property type="match status" value="1"/>
</dbReference>
<dbReference type="PANTHER" id="PTHR38686:SF1">
    <property type="entry name" value="APOLIPOPROTEIN N-ACYLTRANSFERASE"/>
    <property type="match status" value="1"/>
</dbReference>
<dbReference type="CDD" id="cd07571">
    <property type="entry name" value="ALP_N-acyl_transferase"/>
    <property type="match status" value="1"/>
</dbReference>
<evidence type="ECO:0000256" key="7">
    <source>
        <dbReference type="ARBA" id="ARBA00023136"/>
    </source>
</evidence>
<dbReference type="HAMAP" id="MF_01148">
    <property type="entry name" value="Lnt"/>
    <property type="match status" value="1"/>
</dbReference>
<keyword evidence="5 9" id="KW-0812">Transmembrane</keyword>
<evidence type="ECO:0000256" key="5">
    <source>
        <dbReference type="ARBA" id="ARBA00022692"/>
    </source>
</evidence>
<protein>
    <recommendedName>
        <fullName evidence="9">Apolipoprotein N-acyltransferase</fullName>
        <shortName evidence="9">ALP N-acyltransferase</shortName>
        <ecNumber evidence="9">2.3.1.269</ecNumber>
    </recommendedName>
</protein>
<keyword evidence="7 9" id="KW-0472">Membrane</keyword>
<keyword evidence="4 9" id="KW-0808">Transferase</keyword>
<evidence type="ECO:0000313" key="11">
    <source>
        <dbReference type="EMBL" id="GAA3941549.1"/>
    </source>
</evidence>
<keyword evidence="8 9" id="KW-0012">Acyltransferase</keyword>
<keyword evidence="6 9" id="KW-1133">Transmembrane helix</keyword>
<name>A0ABP7NCI2_9GAMM</name>
<comment type="function">
    <text evidence="9">Catalyzes the phospholipid dependent N-acylation of the N-terminal cysteine of apolipoprotein, the last step in lipoprotein maturation.</text>
</comment>
<comment type="pathway">
    <text evidence="9">Protein modification; lipoprotein biosynthesis (N-acyl transfer).</text>
</comment>
<dbReference type="PROSITE" id="PS50263">
    <property type="entry name" value="CN_HYDROLASE"/>
    <property type="match status" value="1"/>
</dbReference>
<evidence type="ECO:0000256" key="1">
    <source>
        <dbReference type="ARBA" id="ARBA00004651"/>
    </source>
</evidence>
<evidence type="ECO:0000256" key="9">
    <source>
        <dbReference type="HAMAP-Rule" id="MF_01148"/>
    </source>
</evidence>
<evidence type="ECO:0000256" key="2">
    <source>
        <dbReference type="ARBA" id="ARBA00010065"/>
    </source>
</evidence>
<gene>
    <name evidence="9 11" type="primary">lnt</name>
    <name evidence="11" type="ORF">GCM10022277_41860</name>
</gene>
<feature type="transmembrane region" description="Helical" evidence="9">
    <location>
        <begin position="176"/>
        <end position="201"/>
    </location>
</feature>
<comment type="subcellular location">
    <subcellularLocation>
        <location evidence="1 9">Cell membrane</location>
        <topology evidence="1 9">Multi-pass membrane protein</topology>
    </subcellularLocation>
</comment>
<dbReference type="InterPro" id="IPR004563">
    <property type="entry name" value="Apolipo_AcylTrfase"/>
</dbReference>
<feature type="transmembrane region" description="Helical" evidence="9">
    <location>
        <begin position="139"/>
        <end position="164"/>
    </location>
</feature>
<evidence type="ECO:0000256" key="4">
    <source>
        <dbReference type="ARBA" id="ARBA00022679"/>
    </source>
</evidence>
<comment type="catalytic activity">
    <reaction evidence="9">
        <text>N-terminal S-1,2-diacyl-sn-glyceryl-L-cysteinyl-[lipoprotein] + a glycerophospholipid = N-acyl-S-1,2-diacyl-sn-glyceryl-L-cysteinyl-[lipoprotein] + a 2-acyl-sn-glycero-3-phospholipid + H(+)</text>
        <dbReference type="Rhea" id="RHEA:48228"/>
        <dbReference type="Rhea" id="RHEA-COMP:14681"/>
        <dbReference type="Rhea" id="RHEA-COMP:14684"/>
        <dbReference type="ChEBI" id="CHEBI:15378"/>
        <dbReference type="ChEBI" id="CHEBI:136912"/>
        <dbReference type="ChEBI" id="CHEBI:140656"/>
        <dbReference type="ChEBI" id="CHEBI:140657"/>
        <dbReference type="ChEBI" id="CHEBI:140660"/>
        <dbReference type="EC" id="2.3.1.269"/>
    </reaction>
</comment>
<organism evidence="11 12">
    <name type="scientific">Litoribacillus peritrichatus</name>
    <dbReference type="NCBI Taxonomy" id="718191"/>
    <lineage>
        <taxon>Bacteria</taxon>
        <taxon>Pseudomonadati</taxon>
        <taxon>Pseudomonadota</taxon>
        <taxon>Gammaproteobacteria</taxon>
        <taxon>Oceanospirillales</taxon>
        <taxon>Oceanospirillaceae</taxon>
        <taxon>Litoribacillus</taxon>
    </lineage>
</organism>
<dbReference type="SUPFAM" id="SSF56317">
    <property type="entry name" value="Carbon-nitrogen hydrolase"/>
    <property type="match status" value="1"/>
</dbReference>
<dbReference type="InterPro" id="IPR036526">
    <property type="entry name" value="C-N_Hydrolase_sf"/>
</dbReference>
<dbReference type="Pfam" id="PF20154">
    <property type="entry name" value="LNT_N"/>
    <property type="match status" value="1"/>
</dbReference>
<feature type="transmembrane region" description="Helical" evidence="9">
    <location>
        <begin position="20"/>
        <end position="42"/>
    </location>
</feature>
<keyword evidence="12" id="KW-1185">Reference proteome</keyword>
<dbReference type="Proteomes" id="UP001501565">
    <property type="component" value="Unassembled WGS sequence"/>
</dbReference>
<comment type="caution">
    <text evidence="11">The sequence shown here is derived from an EMBL/GenBank/DDBJ whole genome shotgun (WGS) entry which is preliminary data.</text>
</comment>
<feature type="transmembrane region" description="Helical" evidence="9">
    <location>
        <begin position="48"/>
        <end position="68"/>
    </location>
</feature>
<dbReference type="InterPro" id="IPR003010">
    <property type="entry name" value="C-N_Hydrolase"/>
</dbReference>
<evidence type="ECO:0000256" key="8">
    <source>
        <dbReference type="ARBA" id="ARBA00023315"/>
    </source>
</evidence>
<feature type="transmembrane region" description="Helical" evidence="9">
    <location>
        <begin position="104"/>
        <end position="127"/>
    </location>
</feature>
<dbReference type="NCBIfam" id="TIGR00546">
    <property type="entry name" value="lnt"/>
    <property type="match status" value="1"/>
</dbReference>
<keyword evidence="3 9" id="KW-1003">Cell membrane</keyword>
<accession>A0ABP7NCI2</accession>
<dbReference type="Gene3D" id="3.60.110.10">
    <property type="entry name" value="Carbon-nitrogen hydrolase"/>
    <property type="match status" value="1"/>
</dbReference>
<comment type="similarity">
    <text evidence="2 9">Belongs to the CN hydrolase family. Apolipoprotein N-acyltransferase subfamily.</text>
</comment>
<dbReference type="EMBL" id="BAABBN010000015">
    <property type="protein sequence ID" value="GAA3941549.1"/>
    <property type="molecule type" value="Genomic_DNA"/>
</dbReference>
<dbReference type="EC" id="2.3.1.269" evidence="9"/>